<accession>A0A4Z2HJG2</accession>
<feature type="region of interest" description="Disordered" evidence="1">
    <location>
        <begin position="84"/>
        <end position="157"/>
    </location>
</feature>
<sequence>MPSCMNQRAPTQHHAGHSATVEEEPSLPSGHLNTATTPLDLASPSKHDHMAMLFLLENSDGFLKADRRAAATPFLRSSCRGEAGLCLNDTQPTEQQHDQSTRSRHHHSSPCRRPSTPRPLRTPLPAAPLLSPPNPWTPTPDPNVSTFCAFSPSQELQ</sequence>
<feature type="compositionally biased region" description="Pro residues" evidence="1">
    <location>
        <begin position="116"/>
        <end position="141"/>
    </location>
</feature>
<evidence type="ECO:0000313" key="2">
    <source>
        <dbReference type="EMBL" id="TNN65002.1"/>
    </source>
</evidence>
<dbReference type="EMBL" id="SRLO01000242">
    <property type="protein sequence ID" value="TNN65002.1"/>
    <property type="molecule type" value="Genomic_DNA"/>
</dbReference>
<keyword evidence="3" id="KW-1185">Reference proteome</keyword>
<evidence type="ECO:0000256" key="1">
    <source>
        <dbReference type="SAM" id="MobiDB-lite"/>
    </source>
</evidence>
<dbReference type="AlphaFoldDB" id="A0A4Z2HJG2"/>
<feature type="compositionally biased region" description="Polar residues" evidence="1">
    <location>
        <begin position="144"/>
        <end position="157"/>
    </location>
</feature>
<organism evidence="2 3">
    <name type="scientific">Liparis tanakae</name>
    <name type="common">Tanaka's snailfish</name>
    <dbReference type="NCBI Taxonomy" id="230148"/>
    <lineage>
        <taxon>Eukaryota</taxon>
        <taxon>Metazoa</taxon>
        <taxon>Chordata</taxon>
        <taxon>Craniata</taxon>
        <taxon>Vertebrata</taxon>
        <taxon>Euteleostomi</taxon>
        <taxon>Actinopterygii</taxon>
        <taxon>Neopterygii</taxon>
        <taxon>Teleostei</taxon>
        <taxon>Neoteleostei</taxon>
        <taxon>Acanthomorphata</taxon>
        <taxon>Eupercaria</taxon>
        <taxon>Perciformes</taxon>
        <taxon>Cottioidei</taxon>
        <taxon>Cottales</taxon>
        <taxon>Liparidae</taxon>
        <taxon>Liparis</taxon>
    </lineage>
</organism>
<reference evidence="2 3" key="1">
    <citation type="submission" date="2019-03" db="EMBL/GenBank/DDBJ databases">
        <title>First draft genome of Liparis tanakae, snailfish: a comprehensive survey of snailfish specific genes.</title>
        <authorList>
            <person name="Kim W."/>
            <person name="Song I."/>
            <person name="Jeong J.-H."/>
            <person name="Kim D."/>
            <person name="Kim S."/>
            <person name="Ryu S."/>
            <person name="Song J.Y."/>
            <person name="Lee S.K."/>
        </authorList>
    </citation>
    <scope>NUCLEOTIDE SEQUENCE [LARGE SCALE GENOMIC DNA]</scope>
    <source>
        <tissue evidence="2">Muscle</tissue>
    </source>
</reference>
<gene>
    <name evidence="2" type="ORF">EYF80_024741</name>
</gene>
<feature type="region of interest" description="Disordered" evidence="1">
    <location>
        <begin position="1"/>
        <end position="43"/>
    </location>
</feature>
<comment type="caution">
    <text evidence="2">The sequence shown here is derived from an EMBL/GenBank/DDBJ whole genome shotgun (WGS) entry which is preliminary data.</text>
</comment>
<protein>
    <submittedName>
        <fullName evidence="2">Uncharacterized protein</fullName>
    </submittedName>
</protein>
<proteinExistence type="predicted"/>
<evidence type="ECO:0000313" key="3">
    <source>
        <dbReference type="Proteomes" id="UP000314294"/>
    </source>
</evidence>
<dbReference type="Proteomes" id="UP000314294">
    <property type="component" value="Unassembled WGS sequence"/>
</dbReference>
<feature type="compositionally biased region" description="Polar residues" evidence="1">
    <location>
        <begin position="1"/>
        <end position="10"/>
    </location>
</feature>
<name>A0A4Z2HJG2_9TELE</name>